<dbReference type="GO" id="GO:0061630">
    <property type="term" value="F:ubiquitin protein ligase activity"/>
    <property type="evidence" value="ECO:0007669"/>
    <property type="project" value="UniProtKB-EC"/>
</dbReference>
<dbReference type="FunFam" id="3.30.40.10:FF:000124">
    <property type="entry name" value="STIP1 homology and U box-containing protein 1"/>
    <property type="match status" value="1"/>
</dbReference>
<evidence type="ECO:0000313" key="10">
    <source>
        <dbReference type="Proteomes" id="UP000887540"/>
    </source>
</evidence>
<reference evidence="11" key="1">
    <citation type="submission" date="2022-11" db="UniProtKB">
        <authorList>
            <consortium name="WormBaseParasite"/>
        </authorList>
    </citation>
    <scope>IDENTIFICATION</scope>
</reference>
<evidence type="ECO:0000256" key="2">
    <source>
        <dbReference type="ARBA" id="ARBA00012483"/>
    </source>
</evidence>
<dbReference type="Gene3D" id="6.10.140.2020">
    <property type="match status" value="1"/>
</dbReference>
<evidence type="ECO:0000256" key="8">
    <source>
        <dbReference type="ARBA" id="ARBA00044543"/>
    </source>
</evidence>
<dbReference type="SMART" id="SM00028">
    <property type="entry name" value="TPR"/>
    <property type="match status" value="2"/>
</dbReference>
<dbReference type="WBParaSite" id="ACRNAN_Path_97.g354.t1">
    <property type="protein sequence ID" value="ACRNAN_Path_97.g354.t1"/>
    <property type="gene ID" value="ACRNAN_Path_97.g354"/>
</dbReference>
<evidence type="ECO:0000313" key="11">
    <source>
        <dbReference type="WBParaSite" id="ACRNAN_Path_97.g354.t1"/>
    </source>
</evidence>
<proteinExistence type="predicted"/>
<evidence type="ECO:0000256" key="5">
    <source>
        <dbReference type="ARBA" id="ARBA00022786"/>
    </source>
</evidence>
<accession>A0A914CEH3</accession>
<comment type="catalytic activity">
    <reaction evidence="1">
        <text>S-ubiquitinyl-[E2 ubiquitin-conjugating enzyme]-L-cysteine + [acceptor protein]-L-lysine = [E2 ubiquitin-conjugating enzyme]-L-cysteine + N(6)-ubiquitinyl-[acceptor protein]-L-lysine.</text>
        <dbReference type="EC" id="2.3.2.27"/>
    </reaction>
</comment>
<protein>
    <recommendedName>
        <fullName evidence="7">E3 ubiquitin-protein ligase CHIP</fullName>
        <ecNumber evidence="2">2.3.2.27</ecNumber>
    </recommendedName>
    <alternativeName>
        <fullName evidence="8">RING-type E3 ubiquitin transferase CHIP</fullName>
    </alternativeName>
</protein>
<evidence type="ECO:0000256" key="6">
    <source>
        <dbReference type="ARBA" id="ARBA00022803"/>
    </source>
</evidence>
<dbReference type="GO" id="GO:0051087">
    <property type="term" value="F:protein-folding chaperone binding"/>
    <property type="evidence" value="ECO:0007669"/>
    <property type="project" value="TreeGrafter"/>
</dbReference>
<dbReference type="GO" id="GO:0000209">
    <property type="term" value="P:protein polyubiquitination"/>
    <property type="evidence" value="ECO:0007669"/>
    <property type="project" value="TreeGrafter"/>
</dbReference>
<evidence type="ECO:0000256" key="3">
    <source>
        <dbReference type="ARBA" id="ARBA00022679"/>
    </source>
</evidence>
<dbReference type="InterPro" id="IPR019734">
    <property type="entry name" value="TPR_rpt"/>
</dbReference>
<dbReference type="Gene3D" id="1.25.40.10">
    <property type="entry name" value="Tetratricopeptide repeat domain"/>
    <property type="match status" value="1"/>
</dbReference>
<dbReference type="Pfam" id="PF12895">
    <property type="entry name" value="ANAPC3"/>
    <property type="match status" value="1"/>
</dbReference>
<dbReference type="InterPro" id="IPR013083">
    <property type="entry name" value="Znf_RING/FYVE/PHD"/>
</dbReference>
<dbReference type="GO" id="GO:0030018">
    <property type="term" value="C:Z disc"/>
    <property type="evidence" value="ECO:0007669"/>
    <property type="project" value="TreeGrafter"/>
</dbReference>
<dbReference type="SMART" id="SM00504">
    <property type="entry name" value="Ubox"/>
    <property type="match status" value="1"/>
</dbReference>
<dbReference type="Proteomes" id="UP000887540">
    <property type="component" value="Unplaced"/>
</dbReference>
<dbReference type="GO" id="GO:0045862">
    <property type="term" value="P:positive regulation of proteolysis"/>
    <property type="evidence" value="ECO:0007669"/>
    <property type="project" value="TreeGrafter"/>
</dbReference>
<dbReference type="GO" id="GO:0006515">
    <property type="term" value="P:protein quality control for misfolded or incompletely synthesized proteins"/>
    <property type="evidence" value="ECO:0007669"/>
    <property type="project" value="TreeGrafter"/>
</dbReference>
<dbReference type="InterPro" id="IPR041312">
    <property type="entry name" value="CHIP_TPR_N"/>
</dbReference>
<dbReference type="AlphaFoldDB" id="A0A914CEH3"/>
<dbReference type="GO" id="GO:0043161">
    <property type="term" value="P:proteasome-mediated ubiquitin-dependent protein catabolic process"/>
    <property type="evidence" value="ECO:0007669"/>
    <property type="project" value="TreeGrafter"/>
</dbReference>
<evidence type="ECO:0000259" key="9">
    <source>
        <dbReference type="PROSITE" id="PS51698"/>
    </source>
</evidence>
<name>A0A914CEH3_9BILA</name>
<dbReference type="PROSITE" id="PS51698">
    <property type="entry name" value="U_BOX"/>
    <property type="match status" value="1"/>
</dbReference>
<keyword evidence="6" id="KW-0802">TPR repeat</keyword>
<dbReference type="InterPro" id="IPR011990">
    <property type="entry name" value="TPR-like_helical_dom_sf"/>
</dbReference>
<organism evidence="10 11">
    <name type="scientific">Acrobeloides nanus</name>
    <dbReference type="NCBI Taxonomy" id="290746"/>
    <lineage>
        <taxon>Eukaryota</taxon>
        <taxon>Metazoa</taxon>
        <taxon>Ecdysozoa</taxon>
        <taxon>Nematoda</taxon>
        <taxon>Chromadorea</taxon>
        <taxon>Rhabditida</taxon>
        <taxon>Tylenchina</taxon>
        <taxon>Cephalobomorpha</taxon>
        <taxon>Cephaloboidea</taxon>
        <taxon>Cephalobidae</taxon>
        <taxon>Acrobeloides</taxon>
    </lineage>
</organism>
<dbReference type="SUPFAM" id="SSF57850">
    <property type="entry name" value="RING/U-box"/>
    <property type="match status" value="1"/>
</dbReference>
<dbReference type="GO" id="GO:0071218">
    <property type="term" value="P:cellular response to misfolded protein"/>
    <property type="evidence" value="ECO:0007669"/>
    <property type="project" value="TreeGrafter"/>
</dbReference>
<dbReference type="InterPro" id="IPR003613">
    <property type="entry name" value="Ubox_domain"/>
</dbReference>
<dbReference type="EC" id="2.3.2.27" evidence="2"/>
<keyword evidence="10" id="KW-1185">Reference proteome</keyword>
<dbReference type="InterPro" id="IPR045202">
    <property type="entry name" value="CHIP_RING-Ubox"/>
</dbReference>
<dbReference type="Pfam" id="PF18391">
    <property type="entry name" value="CHIP_TPR_N"/>
    <property type="match status" value="1"/>
</dbReference>
<evidence type="ECO:0000256" key="4">
    <source>
        <dbReference type="ARBA" id="ARBA00022737"/>
    </source>
</evidence>
<dbReference type="Pfam" id="PF04564">
    <property type="entry name" value="U-box"/>
    <property type="match status" value="1"/>
</dbReference>
<keyword evidence="4" id="KW-0677">Repeat</keyword>
<dbReference type="PANTHER" id="PTHR46803:SF2">
    <property type="entry name" value="E3 UBIQUITIN-PROTEIN LIGASE CHIP"/>
    <property type="match status" value="1"/>
</dbReference>
<dbReference type="Gene3D" id="3.30.40.10">
    <property type="entry name" value="Zinc/RING finger domain, C3HC4 (zinc finger)"/>
    <property type="match status" value="1"/>
</dbReference>
<dbReference type="SUPFAM" id="SSF48452">
    <property type="entry name" value="TPR-like"/>
    <property type="match status" value="1"/>
</dbReference>
<evidence type="ECO:0000256" key="1">
    <source>
        <dbReference type="ARBA" id="ARBA00000900"/>
    </source>
</evidence>
<sequence>MHNPYEPTFFTNRALCWINLKQWDRAEDDCRKALEIEKKNVKANYLLGKVCVQMAQYDEAIKLLTRAHEYAYNQKISYGDEITLALRMARRERFRIDEEKRINQEIELQSYLNRLIDEDVERQKTAFYGDEESLPDETVKSKIEAIESEAMANKDRLNNMFAQIDDRRTKREIPDYLCGKISFELLRDPVITPSGITYDRADIKEHLQRVGHFDPITRVPLTVDQLIPNLAMKEVLDAFITENEWALDA</sequence>
<dbReference type="CDD" id="cd16654">
    <property type="entry name" value="RING-Ubox_CHIP"/>
    <property type="match status" value="1"/>
</dbReference>
<feature type="domain" description="U-box" evidence="9">
    <location>
        <begin position="172"/>
        <end position="246"/>
    </location>
</feature>
<keyword evidence="5" id="KW-0833">Ubl conjugation pathway</keyword>
<evidence type="ECO:0000256" key="7">
    <source>
        <dbReference type="ARBA" id="ARBA00044534"/>
    </source>
</evidence>
<dbReference type="PANTHER" id="PTHR46803">
    <property type="entry name" value="E3 UBIQUITIN-PROTEIN LIGASE CHIP"/>
    <property type="match status" value="1"/>
</dbReference>
<keyword evidence="3" id="KW-0808">Transferase</keyword>